<dbReference type="AlphaFoldDB" id="A0A162YNF1"/>
<feature type="signal peptide" evidence="5">
    <location>
        <begin position="1"/>
        <end position="23"/>
    </location>
</feature>
<reference evidence="6 7" key="1">
    <citation type="submission" date="2016-01" db="EMBL/GenBank/DDBJ databases">
        <title>The draft genome sequence of Aquimarina sp. RZW4-3-2.</title>
        <authorList>
            <person name="Wang Y."/>
        </authorList>
    </citation>
    <scope>NUCLEOTIDE SEQUENCE [LARGE SCALE GENOMIC DNA]</scope>
    <source>
        <strain evidence="6 7">RZW4-3-2</strain>
    </source>
</reference>
<dbReference type="STRING" id="1642818.AWE51_11895"/>
<organism evidence="6 7">
    <name type="scientific">Aquimarina aggregata</name>
    <dbReference type="NCBI Taxonomy" id="1642818"/>
    <lineage>
        <taxon>Bacteria</taxon>
        <taxon>Pseudomonadati</taxon>
        <taxon>Bacteroidota</taxon>
        <taxon>Flavobacteriia</taxon>
        <taxon>Flavobacteriales</taxon>
        <taxon>Flavobacteriaceae</taxon>
        <taxon>Aquimarina</taxon>
    </lineage>
</organism>
<feature type="region of interest" description="Disordered" evidence="4">
    <location>
        <begin position="254"/>
        <end position="284"/>
    </location>
</feature>
<dbReference type="GO" id="GO:0050821">
    <property type="term" value="P:protein stabilization"/>
    <property type="evidence" value="ECO:0007669"/>
    <property type="project" value="TreeGrafter"/>
</dbReference>
<evidence type="ECO:0000256" key="5">
    <source>
        <dbReference type="SAM" id="SignalP"/>
    </source>
</evidence>
<evidence type="ECO:0000256" key="4">
    <source>
        <dbReference type="SAM" id="MobiDB-lite"/>
    </source>
</evidence>
<feature type="coiled-coil region" evidence="3">
    <location>
        <begin position="41"/>
        <end position="93"/>
    </location>
</feature>
<dbReference type="OrthoDB" id="9788552at2"/>
<evidence type="ECO:0000256" key="3">
    <source>
        <dbReference type="SAM" id="Coils"/>
    </source>
</evidence>
<dbReference type="InterPro" id="IPR024930">
    <property type="entry name" value="Skp_dom_sf"/>
</dbReference>
<feature type="region of interest" description="Disordered" evidence="4">
    <location>
        <begin position="181"/>
        <end position="237"/>
    </location>
</feature>
<dbReference type="Gene3D" id="3.30.910.20">
    <property type="entry name" value="Skp domain"/>
    <property type="match status" value="1"/>
</dbReference>
<dbReference type="InterPro" id="IPR005632">
    <property type="entry name" value="Chaperone_Skp"/>
</dbReference>
<feature type="chain" id="PRO_5007841043" description="Outer membrane chaperone Skp" evidence="5">
    <location>
        <begin position="24"/>
        <end position="284"/>
    </location>
</feature>
<dbReference type="Proteomes" id="UP000076715">
    <property type="component" value="Unassembled WGS sequence"/>
</dbReference>
<keyword evidence="7" id="KW-1185">Reference proteome</keyword>
<comment type="caution">
    <text evidence="6">The sequence shown here is derived from an EMBL/GenBank/DDBJ whole genome shotgun (WGS) entry which is preliminary data.</text>
</comment>
<gene>
    <name evidence="6" type="ORF">AWE51_11895</name>
</gene>
<dbReference type="GO" id="GO:0005829">
    <property type="term" value="C:cytosol"/>
    <property type="evidence" value="ECO:0007669"/>
    <property type="project" value="TreeGrafter"/>
</dbReference>
<evidence type="ECO:0000256" key="1">
    <source>
        <dbReference type="ARBA" id="ARBA00009091"/>
    </source>
</evidence>
<keyword evidence="3" id="KW-0175">Coiled coil</keyword>
<name>A0A162YNF1_9FLAO</name>
<evidence type="ECO:0008006" key="8">
    <source>
        <dbReference type="Google" id="ProtNLM"/>
    </source>
</evidence>
<evidence type="ECO:0000313" key="7">
    <source>
        <dbReference type="Proteomes" id="UP000076715"/>
    </source>
</evidence>
<sequence>MKTKVLLLLATFGWLSLTQSLNAQKGIRIGYIDMDYILENVADYNEASSDLETKVQKWKVEIEAELKNVEEMRKDLNNERVLLTKELIEEREEDIFFKEKEILEYQQKRFGPNGDLFIQKKRLVQPVQDQVFVAIQEIAKNKKYDFVFDKSSDLVMLYSADRYDISDQVLLRLNRASKRKQLNTKKEKKNLERAEERNVEQEKEVSDRERAIKQKQSQREELLAKRKAERDSLRAAKKKEFEARRAQLLELQKRKKDSINALKNEKNKLKEDEAPSGSEDGGNE</sequence>
<dbReference type="SUPFAM" id="SSF111384">
    <property type="entry name" value="OmpH-like"/>
    <property type="match status" value="1"/>
</dbReference>
<feature type="compositionally biased region" description="Basic and acidic residues" evidence="4">
    <location>
        <begin position="189"/>
        <end position="237"/>
    </location>
</feature>
<dbReference type="SMART" id="SM00935">
    <property type="entry name" value="OmpH"/>
    <property type="match status" value="1"/>
</dbReference>
<proteinExistence type="inferred from homology"/>
<feature type="compositionally biased region" description="Basic and acidic residues" evidence="4">
    <location>
        <begin position="263"/>
        <end position="273"/>
    </location>
</feature>
<dbReference type="GO" id="GO:0051082">
    <property type="term" value="F:unfolded protein binding"/>
    <property type="evidence" value="ECO:0007669"/>
    <property type="project" value="InterPro"/>
</dbReference>
<dbReference type="PANTHER" id="PTHR35089">
    <property type="entry name" value="CHAPERONE PROTEIN SKP"/>
    <property type="match status" value="1"/>
</dbReference>
<evidence type="ECO:0000313" key="6">
    <source>
        <dbReference type="EMBL" id="KZS39246.1"/>
    </source>
</evidence>
<dbReference type="RefSeq" id="WP_066317211.1">
    <property type="nucleotide sequence ID" value="NZ_CANLSS010000017.1"/>
</dbReference>
<evidence type="ECO:0000256" key="2">
    <source>
        <dbReference type="ARBA" id="ARBA00022729"/>
    </source>
</evidence>
<keyword evidence="2 5" id="KW-0732">Signal</keyword>
<dbReference type="Pfam" id="PF03938">
    <property type="entry name" value="OmpH"/>
    <property type="match status" value="1"/>
</dbReference>
<dbReference type="PANTHER" id="PTHR35089:SF1">
    <property type="entry name" value="CHAPERONE PROTEIN SKP"/>
    <property type="match status" value="1"/>
</dbReference>
<comment type="similarity">
    <text evidence="1">Belongs to the Skp family.</text>
</comment>
<dbReference type="EMBL" id="LQRT01000035">
    <property type="protein sequence ID" value="KZS39246.1"/>
    <property type="molecule type" value="Genomic_DNA"/>
</dbReference>
<accession>A0A162YNF1</accession>
<protein>
    <recommendedName>
        <fullName evidence="8">Outer membrane chaperone Skp</fullName>
    </recommendedName>
</protein>